<dbReference type="GO" id="GO:0016747">
    <property type="term" value="F:acyltransferase activity, transferring groups other than amino-acyl groups"/>
    <property type="evidence" value="ECO:0007669"/>
    <property type="project" value="InterPro"/>
</dbReference>
<proteinExistence type="predicted"/>
<dbReference type="PANTHER" id="PTHR13170">
    <property type="entry name" value="O-GLCNACASE"/>
    <property type="match status" value="1"/>
</dbReference>
<reference evidence="2" key="1">
    <citation type="journal article" date="2014" name="Int. J. Syst. Evol. Microbiol.">
        <title>Complete genome of a new Firmicutes species belonging to the dominant human colonic microbiota ('Ruminococcus bicirculans') reveals two chromosomes and a selective capacity to utilize plant glucans.</title>
        <authorList>
            <consortium name="NISC Comparative Sequencing Program"/>
            <person name="Wegmann U."/>
            <person name="Louis P."/>
            <person name="Goesmann A."/>
            <person name="Henrissat B."/>
            <person name="Duncan S.H."/>
            <person name="Flint H.J."/>
        </authorList>
    </citation>
    <scope>NUCLEOTIDE SEQUENCE</scope>
    <source>
        <strain evidence="2">CGMCC 1.18437</strain>
    </source>
</reference>
<organism evidence="3 4">
    <name type="scientific">Deinococcus metalli</name>
    <dbReference type="NCBI Taxonomy" id="1141878"/>
    <lineage>
        <taxon>Bacteria</taxon>
        <taxon>Thermotogati</taxon>
        <taxon>Deinococcota</taxon>
        <taxon>Deinococci</taxon>
        <taxon>Deinococcales</taxon>
        <taxon>Deinococcaceae</taxon>
        <taxon>Deinococcus</taxon>
    </lineage>
</organism>
<feature type="domain" description="N-acetyltransferase" evidence="1">
    <location>
        <begin position="72"/>
        <end position="201"/>
    </location>
</feature>
<dbReference type="EMBL" id="BNAJ01000001">
    <property type="protein sequence ID" value="GHF33555.1"/>
    <property type="molecule type" value="Genomic_DNA"/>
</dbReference>
<sequence>MPTIRPACESDRDALYTICLETGDSGEDATGLYADPLILGHVYAGPYLSHAPDYAFVLEDEQGVGGYVIGAPDSRAFEATLEREWWPALRAQYPDPAGIPRAERTPDQRIMAIIHDRTRRIGDVADAYPAHLHIDLLPRMQGGGNGRALMERLFAALRDAGVPGVHLGVGERNVRAQGFYRHLGFRELERQGGGITLGLTL</sequence>
<evidence type="ECO:0000259" key="1">
    <source>
        <dbReference type="PROSITE" id="PS51186"/>
    </source>
</evidence>
<evidence type="ECO:0000313" key="2">
    <source>
        <dbReference type="EMBL" id="GHF33555.1"/>
    </source>
</evidence>
<dbReference type="InterPro" id="IPR000182">
    <property type="entry name" value="GNAT_dom"/>
</dbReference>
<accession>A0A7W8NPG6</accession>
<keyword evidence="3" id="KW-0689">Ribosomal protein</keyword>
<gene>
    <name evidence="2" type="ORF">GCM10017781_07890</name>
    <name evidence="3" type="ORF">HNQ07_000252</name>
</gene>
<reference evidence="2" key="4">
    <citation type="submission" date="2024-05" db="EMBL/GenBank/DDBJ databases">
        <authorList>
            <person name="Sun Q."/>
            <person name="Zhou Y."/>
        </authorList>
    </citation>
    <scope>NUCLEOTIDE SEQUENCE</scope>
    <source>
        <strain evidence="2">CGMCC 1.18437</strain>
    </source>
</reference>
<dbReference type="AlphaFoldDB" id="A0A7W8NPG6"/>
<dbReference type="RefSeq" id="WP_184109060.1">
    <property type="nucleotide sequence ID" value="NZ_BNAJ01000001.1"/>
</dbReference>
<dbReference type="Gene3D" id="3.40.630.30">
    <property type="match status" value="1"/>
</dbReference>
<reference evidence="3 4" key="3">
    <citation type="submission" date="2020-08" db="EMBL/GenBank/DDBJ databases">
        <title>Genomic Encyclopedia of Type Strains, Phase IV (KMG-IV): sequencing the most valuable type-strain genomes for metagenomic binning, comparative biology and taxonomic classification.</title>
        <authorList>
            <person name="Goeker M."/>
        </authorList>
    </citation>
    <scope>NUCLEOTIDE SEQUENCE [LARGE SCALE GENOMIC DNA]</scope>
    <source>
        <strain evidence="3 4">DSM 27521</strain>
    </source>
</reference>
<keyword evidence="3" id="KW-0687">Ribonucleoprotein</keyword>
<protein>
    <submittedName>
        <fullName evidence="3">Ribosomal protein S18 acetylase RimI-like enzyme</fullName>
    </submittedName>
</protein>
<dbReference type="EMBL" id="JACHFK010000001">
    <property type="protein sequence ID" value="MBB5374808.1"/>
    <property type="molecule type" value="Genomic_DNA"/>
</dbReference>
<evidence type="ECO:0000313" key="4">
    <source>
        <dbReference type="Proteomes" id="UP000539473"/>
    </source>
</evidence>
<dbReference type="SUPFAM" id="SSF55729">
    <property type="entry name" value="Acyl-CoA N-acyltransferases (Nat)"/>
    <property type="match status" value="1"/>
</dbReference>
<dbReference type="InterPro" id="IPR016181">
    <property type="entry name" value="Acyl_CoA_acyltransferase"/>
</dbReference>
<evidence type="ECO:0000313" key="5">
    <source>
        <dbReference type="Proteomes" id="UP000619376"/>
    </source>
</evidence>
<dbReference type="Proteomes" id="UP000619376">
    <property type="component" value="Unassembled WGS sequence"/>
</dbReference>
<dbReference type="PROSITE" id="PS51186">
    <property type="entry name" value="GNAT"/>
    <property type="match status" value="1"/>
</dbReference>
<evidence type="ECO:0000313" key="3">
    <source>
        <dbReference type="EMBL" id="MBB5374808.1"/>
    </source>
</evidence>
<dbReference type="GO" id="GO:0005840">
    <property type="term" value="C:ribosome"/>
    <property type="evidence" value="ECO:0007669"/>
    <property type="project" value="UniProtKB-KW"/>
</dbReference>
<dbReference type="Proteomes" id="UP000539473">
    <property type="component" value="Unassembled WGS sequence"/>
</dbReference>
<dbReference type="InterPro" id="IPR051822">
    <property type="entry name" value="Glycosyl_Hydrolase_84"/>
</dbReference>
<keyword evidence="5" id="KW-1185">Reference proteome</keyword>
<name>A0A7W8NPG6_9DEIO</name>
<reference evidence="5" key="2">
    <citation type="journal article" date="2019" name="Int. J. Syst. Evol. Microbiol.">
        <title>The Global Catalogue of Microorganisms (GCM) 10K type strain sequencing project: providing services to taxonomists for standard genome sequencing and annotation.</title>
        <authorList>
            <consortium name="The Broad Institute Genomics Platform"/>
            <consortium name="The Broad Institute Genome Sequencing Center for Infectious Disease"/>
            <person name="Wu L."/>
            <person name="Ma J."/>
        </authorList>
    </citation>
    <scope>NUCLEOTIDE SEQUENCE [LARGE SCALE GENOMIC DNA]</scope>
    <source>
        <strain evidence="5">CGMCC 1.18437</strain>
    </source>
</reference>
<dbReference type="Pfam" id="PF00583">
    <property type="entry name" value="Acetyltransf_1"/>
    <property type="match status" value="1"/>
</dbReference>
<comment type="caution">
    <text evidence="3">The sequence shown here is derived from an EMBL/GenBank/DDBJ whole genome shotgun (WGS) entry which is preliminary data.</text>
</comment>
<dbReference type="PANTHER" id="PTHR13170:SF16">
    <property type="entry name" value="PROTEIN O-GLCNACASE"/>
    <property type="match status" value="1"/>
</dbReference>